<reference evidence="2 3" key="1">
    <citation type="submission" date="2016-09" db="EMBL/GenBank/DDBJ databases">
        <title>Aspergillus awamori IFM 58123T.</title>
        <authorList>
            <person name="Kusuya Y."/>
            <person name="Shimizu M."/>
            <person name="Takahashi H."/>
            <person name="Yaguchi T."/>
        </authorList>
    </citation>
    <scope>NUCLEOTIDE SEQUENCE [LARGE SCALE GENOMIC DNA]</scope>
    <source>
        <strain evidence="2 3">IFM 58123</strain>
    </source>
</reference>
<evidence type="ECO:0000313" key="3">
    <source>
        <dbReference type="Proteomes" id="UP000286921"/>
    </source>
</evidence>
<keyword evidence="1" id="KW-0472">Membrane</keyword>
<keyword evidence="1" id="KW-0812">Transmembrane</keyword>
<keyword evidence="3" id="KW-1185">Reference proteome</keyword>
<dbReference type="AlphaFoldDB" id="A0A401KKQ5"/>
<evidence type="ECO:0000256" key="1">
    <source>
        <dbReference type="SAM" id="Phobius"/>
    </source>
</evidence>
<accession>A0A401KKQ5</accession>
<evidence type="ECO:0000313" key="2">
    <source>
        <dbReference type="EMBL" id="GCB19990.1"/>
    </source>
</evidence>
<comment type="caution">
    <text evidence="2">The sequence shown here is derived from an EMBL/GenBank/DDBJ whole genome shotgun (WGS) entry which is preliminary data.</text>
</comment>
<proteinExistence type="predicted"/>
<keyword evidence="1" id="KW-1133">Transmembrane helix</keyword>
<dbReference type="EMBL" id="BDHI01000002">
    <property type="protein sequence ID" value="GCB19990.1"/>
    <property type="molecule type" value="Genomic_DNA"/>
</dbReference>
<gene>
    <name evidence="2" type="ORF">AAWM_02875</name>
</gene>
<organism evidence="2 3">
    <name type="scientific">Aspergillus awamori</name>
    <name type="common">Black koji mold</name>
    <dbReference type="NCBI Taxonomy" id="105351"/>
    <lineage>
        <taxon>Eukaryota</taxon>
        <taxon>Fungi</taxon>
        <taxon>Dikarya</taxon>
        <taxon>Ascomycota</taxon>
        <taxon>Pezizomycotina</taxon>
        <taxon>Eurotiomycetes</taxon>
        <taxon>Eurotiomycetidae</taxon>
        <taxon>Eurotiales</taxon>
        <taxon>Aspergillaceae</taxon>
        <taxon>Aspergillus</taxon>
    </lineage>
</organism>
<dbReference type="STRING" id="105351.A0A401KKQ5"/>
<sequence length="360" mass="38350">MLVSNAIFSSSLLKVSEAMISLTTVFAMSTLPGPLHPLAQPYPREGVYHVPQNHQKGPPTENTPRTVIRAFTKLSTISTSSSSSSSPTATTTYFIILRPRNTTPDDPLYNNLGASILDVNATTNQTTAIFNCQSSKLGNCRITVPVSATNAPSTAELTLTSVGSVTPLTDPTKSTTSLVIYAIHTYIVRSEITAPSDASCTTTDCASESSDTFTFSYTSTSSSTFKALSYISIPVTAGLEKLSRWVGVPSGVTNAASTATERSGPSEFSHPKPHFKNPLAWIAAPVVFLFVAGALVAGVVFWRKRKMVAKGSAGQPASSDRPEEEWIELLTFGDNEISELPSSWNVSELPSTRDVAELSG</sequence>
<name>A0A401KKQ5_ASPAW</name>
<dbReference type="Proteomes" id="UP000286921">
    <property type="component" value="Unassembled WGS sequence"/>
</dbReference>
<feature type="transmembrane region" description="Helical" evidence="1">
    <location>
        <begin position="279"/>
        <end position="302"/>
    </location>
</feature>
<protein>
    <submittedName>
        <fullName evidence="2">Uncharacterized protein</fullName>
    </submittedName>
</protein>